<feature type="transmembrane region" description="Helical" evidence="7">
    <location>
        <begin position="674"/>
        <end position="699"/>
    </location>
</feature>
<gene>
    <name evidence="9" type="ORF">ACFFRI_00225</name>
</gene>
<dbReference type="InterPro" id="IPR050250">
    <property type="entry name" value="Macrolide_Exporter_MacB"/>
</dbReference>
<comment type="subcellular location">
    <subcellularLocation>
        <location evidence="1">Cell membrane</location>
        <topology evidence="1">Multi-pass membrane protein</topology>
    </subcellularLocation>
</comment>
<keyword evidence="5 7" id="KW-0472">Membrane</keyword>
<reference evidence="9 10" key="1">
    <citation type="submission" date="2024-09" db="EMBL/GenBank/DDBJ databases">
        <authorList>
            <person name="Sun Q."/>
            <person name="Mori K."/>
        </authorList>
    </citation>
    <scope>NUCLEOTIDE SEQUENCE [LARGE SCALE GENOMIC DNA]</scope>
    <source>
        <strain evidence="9 10">JCM 9626</strain>
    </source>
</reference>
<keyword evidence="10" id="KW-1185">Reference proteome</keyword>
<dbReference type="Pfam" id="PF02687">
    <property type="entry name" value="FtsX"/>
    <property type="match status" value="2"/>
</dbReference>
<keyword evidence="2" id="KW-1003">Cell membrane</keyword>
<feature type="transmembrane region" description="Helical" evidence="7">
    <location>
        <begin position="460"/>
        <end position="481"/>
    </location>
</feature>
<feature type="domain" description="ABC3 transporter permease C-terminal" evidence="8">
    <location>
        <begin position="678"/>
        <end position="788"/>
    </location>
</feature>
<evidence type="ECO:0000313" key="10">
    <source>
        <dbReference type="Proteomes" id="UP001589750"/>
    </source>
</evidence>
<feature type="transmembrane region" description="Helical" evidence="7">
    <location>
        <begin position="232"/>
        <end position="261"/>
    </location>
</feature>
<protein>
    <submittedName>
        <fullName evidence="9">ABC transporter permease</fullName>
    </submittedName>
</protein>
<feature type="transmembrane region" description="Helical" evidence="7">
    <location>
        <begin position="766"/>
        <end position="789"/>
    </location>
</feature>
<keyword evidence="3 7" id="KW-0812">Transmembrane</keyword>
<comment type="caution">
    <text evidence="9">The sequence shown here is derived from an EMBL/GenBank/DDBJ whole genome shotgun (WGS) entry which is preliminary data.</text>
</comment>
<evidence type="ECO:0000256" key="2">
    <source>
        <dbReference type="ARBA" id="ARBA00022475"/>
    </source>
</evidence>
<evidence type="ECO:0000256" key="5">
    <source>
        <dbReference type="ARBA" id="ARBA00023136"/>
    </source>
</evidence>
<organism evidence="9 10">
    <name type="scientific">Nocardioides plantarum</name>
    <dbReference type="NCBI Taxonomy" id="29299"/>
    <lineage>
        <taxon>Bacteria</taxon>
        <taxon>Bacillati</taxon>
        <taxon>Actinomycetota</taxon>
        <taxon>Actinomycetes</taxon>
        <taxon>Propionibacteriales</taxon>
        <taxon>Nocardioidaceae</taxon>
        <taxon>Nocardioides</taxon>
    </lineage>
</organism>
<evidence type="ECO:0000256" key="7">
    <source>
        <dbReference type="SAM" id="Phobius"/>
    </source>
</evidence>
<feature type="domain" description="ABC3 transporter permease C-terminal" evidence="8">
    <location>
        <begin position="239"/>
        <end position="358"/>
    </location>
</feature>
<evidence type="ECO:0000256" key="6">
    <source>
        <dbReference type="ARBA" id="ARBA00038076"/>
    </source>
</evidence>
<evidence type="ECO:0000313" key="9">
    <source>
        <dbReference type="EMBL" id="MFB9311453.1"/>
    </source>
</evidence>
<sequence length="794" mass="80094">MRTVLLASLRVHTRRYVAAAQAVVVGVSFVVTTAALTSATRDGLTQGVSAPYAGADVVATGLGGDDAARVVAAADASGNGASVLGWASERVRLDGRVLGDVDEVGHLASGDLRWQDLTDGAFPTRAGEAVVEDAVADRDGLAVGDRLEVGSGASAVEVRVVGLVDSPSMLVRSDVYLTWADLAPFADSMYVDSVAWAGPTGPLAAAVPDASIQSADEHVAELTADVNRGVDVIALMLLLFASIALFVSVLVIANTFSILFAQRQRDLALLRCVGATRRQVLASVRAEALVLGAVASVVGLAVGTGAGLGLVALVDARFPDAGLGRASVSPAWYAGAAVTGLLVTLVASWLPTRRVTAVDPLTALRPDAGVDARSGAGRVRIALGAVAVLGGVALLALSVQAVSAPVMVAGGVLSFTGLLLLLPLVVPALISATARATGRVLGTPGRLAAGNAVRNPRRTAATAASLLIGVTLTTAVLTGMASARGAVDDEMDHDHPLDATVTAGRDPLPHNAADVVAAVDGVGDVLTLSGTRATVGGLGEVEVLATPDDLDPVARGTATTLVPADGQVLLPYDLVDGDVPTRVSVTGSDGRTVRLEVVLGDGWGDAALVTRTTLDRLTDAPTDGAVWARADDDADADRLADDLDVAAASFGGSADGGFAERAYVDLQLDVVTGAVVGLLGISVVIALIGIANTLGLSVLERGRENALLRALGLTRRQLRVMLGLEAVLLSVVATVLGTAIGTSFAWVGVQAMVRSVVPEAPLVLPWGQLAAVVLVSAVAGLLACGAASCGSMSL</sequence>
<evidence type="ECO:0000256" key="4">
    <source>
        <dbReference type="ARBA" id="ARBA00022989"/>
    </source>
</evidence>
<proteinExistence type="inferred from homology"/>
<feature type="transmembrane region" description="Helical" evidence="7">
    <location>
        <begin position="720"/>
        <end position="746"/>
    </location>
</feature>
<comment type="similarity">
    <text evidence="6">Belongs to the ABC-4 integral membrane protein family.</text>
</comment>
<feature type="transmembrane region" description="Helical" evidence="7">
    <location>
        <begin position="331"/>
        <end position="350"/>
    </location>
</feature>
<evidence type="ECO:0000259" key="8">
    <source>
        <dbReference type="Pfam" id="PF02687"/>
    </source>
</evidence>
<dbReference type="EMBL" id="JBHMDG010000001">
    <property type="protein sequence ID" value="MFB9311453.1"/>
    <property type="molecule type" value="Genomic_DNA"/>
</dbReference>
<dbReference type="Proteomes" id="UP001589750">
    <property type="component" value="Unassembled WGS sequence"/>
</dbReference>
<feature type="transmembrane region" description="Helical" evidence="7">
    <location>
        <begin position="288"/>
        <end position="311"/>
    </location>
</feature>
<feature type="transmembrane region" description="Helical" evidence="7">
    <location>
        <begin position="381"/>
        <end position="402"/>
    </location>
</feature>
<dbReference type="PANTHER" id="PTHR30572">
    <property type="entry name" value="MEMBRANE COMPONENT OF TRANSPORTER-RELATED"/>
    <property type="match status" value="1"/>
</dbReference>
<keyword evidence="4 7" id="KW-1133">Transmembrane helix</keyword>
<dbReference type="RefSeq" id="WP_379140189.1">
    <property type="nucleotide sequence ID" value="NZ_JBHMDG010000001.1"/>
</dbReference>
<evidence type="ECO:0000256" key="3">
    <source>
        <dbReference type="ARBA" id="ARBA00022692"/>
    </source>
</evidence>
<feature type="transmembrane region" description="Helical" evidence="7">
    <location>
        <begin position="408"/>
        <end position="430"/>
    </location>
</feature>
<evidence type="ECO:0000256" key="1">
    <source>
        <dbReference type="ARBA" id="ARBA00004651"/>
    </source>
</evidence>
<dbReference type="InterPro" id="IPR003838">
    <property type="entry name" value="ABC3_permease_C"/>
</dbReference>
<dbReference type="PANTHER" id="PTHR30572:SF4">
    <property type="entry name" value="ABC TRANSPORTER PERMEASE YTRF"/>
    <property type="match status" value="1"/>
</dbReference>
<feature type="transmembrane region" description="Helical" evidence="7">
    <location>
        <begin position="16"/>
        <end position="36"/>
    </location>
</feature>
<name>A0ABV5K3X2_9ACTN</name>
<accession>A0ABV5K3X2</accession>